<dbReference type="SMART" id="SM01007">
    <property type="entry name" value="Aldolase_II"/>
    <property type="match status" value="1"/>
</dbReference>
<dbReference type="InterPro" id="IPR036409">
    <property type="entry name" value="Aldolase_II/adducin_N_sf"/>
</dbReference>
<proteinExistence type="inferred from homology"/>
<evidence type="ECO:0000259" key="7">
    <source>
        <dbReference type="SMART" id="SM01007"/>
    </source>
</evidence>
<dbReference type="EMBL" id="JACJFM010000028">
    <property type="protein sequence ID" value="MBB1488427.1"/>
    <property type="molecule type" value="Genomic_DNA"/>
</dbReference>
<keyword evidence="2 6" id="KW-0479">Metal-binding</keyword>
<protein>
    <recommendedName>
        <fullName evidence="6">Methylthioribulose-1-phosphate dehydratase</fullName>
        <shortName evidence="6">MTRu-1-P dehydratase</shortName>
        <ecNumber evidence="6">4.2.1.109</ecNumber>
    </recommendedName>
</protein>
<evidence type="ECO:0000256" key="4">
    <source>
        <dbReference type="ARBA" id="ARBA00023167"/>
    </source>
</evidence>
<evidence type="ECO:0000256" key="5">
    <source>
        <dbReference type="ARBA" id="ARBA00023239"/>
    </source>
</evidence>
<dbReference type="InterPro" id="IPR017714">
    <property type="entry name" value="MethylthioRu-1-P_deHdtase_MtnB"/>
</dbReference>
<evidence type="ECO:0000313" key="8">
    <source>
        <dbReference type="EMBL" id="MBB1488427.1"/>
    </source>
</evidence>
<dbReference type="InterPro" id="IPR001303">
    <property type="entry name" value="Aldolase_II/adducin_N"/>
</dbReference>
<feature type="binding site" evidence="6">
    <location>
        <position position="98"/>
    </location>
    <ligand>
        <name>Zn(2+)</name>
        <dbReference type="ChEBI" id="CHEBI:29105"/>
    </ligand>
</feature>
<evidence type="ECO:0000256" key="3">
    <source>
        <dbReference type="ARBA" id="ARBA00022833"/>
    </source>
</evidence>
<dbReference type="GO" id="GO:0005996">
    <property type="term" value="P:monosaccharide metabolic process"/>
    <property type="evidence" value="ECO:0007669"/>
    <property type="project" value="UniProtKB-ARBA"/>
</dbReference>
<dbReference type="GO" id="GO:0005737">
    <property type="term" value="C:cytoplasm"/>
    <property type="evidence" value="ECO:0007669"/>
    <property type="project" value="UniProtKB-UniRule"/>
</dbReference>
<dbReference type="Pfam" id="PF00596">
    <property type="entry name" value="Aldolase_II"/>
    <property type="match status" value="1"/>
</dbReference>
<dbReference type="AlphaFoldDB" id="A0A839IVJ5"/>
<dbReference type="PANTHER" id="PTHR10640">
    <property type="entry name" value="METHYLTHIORIBULOSE-1-PHOSPHATE DEHYDRATASE"/>
    <property type="match status" value="1"/>
</dbReference>
<comment type="pathway">
    <text evidence="6">Amino-acid biosynthesis; L-methionine biosynthesis via salvage pathway; L-methionine from S-methyl-5-thio-alpha-D-ribose 1-phosphate: step 2/6.</text>
</comment>
<dbReference type="NCBIfam" id="NF006672">
    <property type="entry name" value="PRK09220.1"/>
    <property type="match status" value="1"/>
</dbReference>
<dbReference type="GO" id="GO:0019509">
    <property type="term" value="P:L-methionine salvage from methylthioadenosine"/>
    <property type="evidence" value="ECO:0007669"/>
    <property type="project" value="UniProtKB-UniRule"/>
</dbReference>
<evidence type="ECO:0000256" key="1">
    <source>
        <dbReference type="ARBA" id="ARBA00022605"/>
    </source>
</evidence>
<dbReference type="HAMAP" id="MF_01677">
    <property type="entry name" value="Salvage_MtnB"/>
    <property type="match status" value="1"/>
</dbReference>
<evidence type="ECO:0000256" key="6">
    <source>
        <dbReference type="HAMAP-Rule" id="MF_01677"/>
    </source>
</evidence>
<dbReference type="EC" id="4.2.1.109" evidence="6"/>
<keyword evidence="4 6" id="KW-0486">Methionine biosynthesis</keyword>
<dbReference type="RefSeq" id="WP_182810198.1">
    <property type="nucleotide sequence ID" value="NZ_JACJFM010000028.1"/>
</dbReference>
<evidence type="ECO:0000256" key="2">
    <source>
        <dbReference type="ARBA" id="ARBA00022723"/>
    </source>
</evidence>
<comment type="similarity">
    <text evidence="6">Belongs to the aldolase class II family. MtnB subfamily.</text>
</comment>
<dbReference type="NCBIfam" id="TIGR03328">
    <property type="entry name" value="salvage_mtnB"/>
    <property type="match status" value="1"/>
</dbReference>
<dbReference type="Proteomes" id="UP000565262">
    <property type="component" value="Unassembled WGS sequence"/>
</dbReference>
<keyword evidence="1 6" id="KW-0028">Amino-acid biosynthesis</keyword>
<comment type="caution">
    <text evidence="8">The sequence shown here is derived from an EMBL/GenBank/DDBJ whole genome shotgun (WGS) entry which is preliminary data.</text>
</comment>
<gene>
    <name evidence="6" type="primary">mtnB</name>
    <name evidence="8" type="ORF">H4O21_17615</name>
</gene>
<feature type="domain" description="Class II aldolase/adducin N-terminal" evidence="7">
    <location>
        <begin position="12"/>
        <end position="201"/>
    </location>
</feature>
<organism evidence="8 9">
    <name type="scientific">Oceanospirillum sediminis</name>
    <dbReference type="NCBI Taxonomy" id="2760088"/>
    <lineage>
        <taxon>Bacteria</taxon>
        <taxon>Pseudomonadati</taxon>
        <taxon>Pseudomonadota</taxon>
        <taxon>Gammaproteobacteria</taxon>
        <taxon>Oceanospirillales</taxon>
        <taxon>Oceanospirillaceae</taxon>
        <taxon>Oceanospirillum</taxon>
    </lineage>
</organism>
<comment type="function">
    <text evidence="6">Catalyzes the dehydration of methylthioribulose-1-phosphate (MTRu-1-P) into 2,3-diketo-5-methylthiopentyl-1-phosphate (DK-MTP-1-P).</text>
</comment>
<dbReference type="UniPathway" id="UPA00904">
    <property type="reaction ID" value="UER00875"/>
</dbReference>
<dbReference type="GO" id="GO:0046570">
    <property type="term" value="F:methylthioribulose 1-phosphate dehydratase activity"/>
    <property type="evidence" value="ECO:0007669"/>
    <property type="project" value="UniProtKB-UniRule"/>
</dbReference>
<feature type="binding site" evidence="6">
    <location>
        <position position="100"/>
    </location>
    <ligand>
        <name>Zn(2+)</name>
        <dbReference type="ChEBI" id="CHEBI:29105"/>
    </ligand>
</feature>
<sequence length="208" mass="23171">MIDLATYAARAQQVIAAGQFLYGEGWSPATSSNYSARIDDQHLAITVSGKHKGQLKAEDIMVVDLSGQPAQSSLKSSAETLLHCVLYEWQAEIGAVLHTHSRAATVLTRLLKDQDHLRLEGYELQKAFPGIDSHESELIIPVFENTQDIPALAEESMVWLKQHPETPAYLIRGHGLYTWGKTMADTLRHIEAMEFLMACELDTLKVTR</sequence>
<comment type="cofactor">
    <cofactor evidence="6">
        <name>Zn(2+)</name>
        <dbReference type="ChEBI" id="CHEBI:29105"/>
    </cofactor>
    <text evidence="6">Binds 1 zinc ion per subunit.</text>
</comment>
<comment type="catalytic activity">
    <reaction evidence="6">
        <text>5-(methylsulfanyl)-D-ribulose 1-phosphate = 5-methylsulfanyl-2,3-dioxopentyl phosphate + H2O</text>
        <dbReference type="Rhea" id="RHEA:15549"/>
        <dbReference type="ChEBI" id="CHEBI:15377"/>
        <dbReference type="ChEBI" id="CHEBI:58548"/>
        <dbReference type="ChEBI" id="CHEBI:58828"/>
        <dbReference type="EC" id="4.2.1.109"/>
    </reaction>
</comment>
<keyword evidence="9" id="KW-1185">Reference proteome</keyword>
<dbReference type="Gene3D" id="3.40.225.10">
    <property type="entry name" value="Class II aldolase/adducin N-terminal domain"/>
    <property type="match status" value="1"/>
</dbReference>
<name>A0A839IVJ5_9GAMM</name>
<dbReference type="PANTHER" id="PTHR10640:SF7">
    <property type="entry name" value="METHYLTHIORIBULOSE-1-PHOSPHATE DEHYDRATASE"/>
    <property type="match status" value="1"/>
</dbReference>
<dbReference type="SUPFAM" id="SSF53639">
    <property type="entry name" value="AraD/HMP-PK domain-like"/>
    <property type="match status" value="1"/>
</dbReference>
<evidence type="ECO:0000313" key="9">
    <source>
        <dbReference type="Proteomes" id="UP000565262"/>
    </source>
</evidence>
<keyword evidence="5 6" id="KW-0456">Lyase</keyword>
<keyword evidence="3 6" id="KW-0862">Zinc</keyword>
<accession>A0A839IVJ5</accession>
<reference evidence="8 9" key="1">
    <citation type="submission" date="2020-08" db="EMBL/GenBank/DDBJ databases">
        <title>Oceanospirillum sp. nov. isolated from marine sediment.</title>
        <authorList>
            <person name="Ji X."/>
        </authorList>
    </citation>
    <scope>NUCLEOTIDE SEQUENCE [LARGE SCALE GENOMIC DNA]</scope>
    <source>
        <strain evidence="8 9">D5</strain>
    </source>
</reference>
<dbReference type="GO" id="GO:0008270">
    <property type="term" value="F:zinc ion binding"/>
    <property type="evidence" value="ECO:0007669"/>
    <property type="project" value="UniProtKB-UniRule"/>
</dbReference>